<organism evidence="1 2">
    <name type="scientific">Nakamurella antarctica</name>
    <dbReference type="NCBI Taxonomy" id="1902245"/>
    <lineage>
        <taxon>Bacteria</taxon>
        <taxon>Bacillati</taxon>
        <taxon>Actinomycetota</taxon>
        <taxon>Actinomycetes</taxon>
        <taxon>Nakamurellales</taxon>
        <taxon>Nakamurellaceae</taxon>
        <taxon>Nakamurella</taxon>
    </lineage>
</organism>
<evidence type="ECO:0000313" key="1">
    <source>
        <dbReference type="EMBL" id="AZI59223.1"/>
    </source>
</evidence>
<reference evidence="1 2" key="1">
    <citation type="submission" date="2018-11" db="EMBL/GenBank/DDBJ databases">
        <authorList>
            <person name="Da X."/>
        </authorList>
    </citation>
    <scope>NUCLEOTIDE SEQUENCE [LARGE SCALE GENOMIC DNA]</scope>
    <source>
        <strain evidence="1 2">S14-144</strain>
    </source>
</reference>
<keyword evidence="2" id="KW-1185">Reference proteome</keyword>
<protein>
    <submittedName>
        <fullName evidence="1">Uncharacterized protein</fullName>
    </submittedName>
</protein>
<dbReference type="RefSeq" id="WP_124800127.1">
    <property type="nucleotide sequence ID" value="NZ_CP034170.1"/>
</dbReference>
<gene>
    <name evidence="1" type="ORF">EH165_14820</name>
</gene>
<dbReference type="OrthoDB" id="3373444at2"/>
<sequence length="239" mass="26866">MKPIRRLVTVDICAFDRDEDFIFACESGLAATLYSYQLKKLRGMLAMASWVSIMLIDSPSRVRIIPEPTTSNDFETIFAMRPPGISQLKGDQKTIEILGWIKDRMLDLCQARSWDPSVFQEAYSACLDAPLSFSRSSRSVISPNKLFTGKMVFSIKTDGYRTIELISTRRKDKLVIASTVFTDLNMFDVGFARDLEKGLKWESDHKFVAGLLPHFTYDLDLSGGTGQIGISPVAPLLEF</sequence>
<proteinExistence type="predicted"/>
<evidence type="ECO:0000313" key="2">
    <source>
        <dbReference type="Proteomes" id="UP000268084"/>
    </source>
</evidence>
<reference evidence="1 2" key="2">
    <citation type="submission" date="2018-12" db="EMBL/GenBank/DDBJ databases">
        <title>Nakamurella antarcticus sp. nov., isolated from Antarctica South Shetland Islands soil.</title>
        <authorList>
            <person name="Peng F."/>
        </authorList>
    </citation>
    <scope>NUCLEOTIDE SEQUENCE [LARGE SCALE GENOMIC DNA]</scope>
    <source>
        <strain evidence="1 2">S14-144</strain>
    </source>
</reference>
<dbReference type="KEGG" id="nak:EH165_14820"/>
<dbReference type="AlphaFoldDB" id="A0A3G8ZPM5"/>
<dbReference type="Proteomes" id="UP000268084">
    <property type="component" value="Chromosome"/>
</dbReference>
<accession>A0A3G8ZPM5</accession>
<dbReference type="EMBL" id="CP034170">
    <property type="protein sequence ID" value="AZI59223.1"/>
    <property type="molecule type" value="Genomic_DNA"/>
</dbReference>
<name>A0A3G8ZPM5_9ACTN</name>